<evidence type="ECO:0000313" key="1">
    <source>
        <dbReference type="EMBL" id="CAG8625450.1"/>
    </source>
</evidence>
<dbReference type="EMBL" id="CAJVPW010011409">
    <property type="protein sequence ID" value="CAG8625450.1"/>
    <property type="molecule type" value="Genomic_DNA"/>
</dbReference>
<proteinExistence type="predicted"/>
<keyword evidence="2" id="KW-1185">Reference proteome</keyword>
<dbReference type="Proteomes" id="UP000789366">
    <property type="component" value="Unassembled WGS sequence"/>
</dbReference>
<accession>A0ACA9N3E9</accession>
<feature type="non-terminal residue" evidence="1">
    <location>
        <position position="1"/>
    </location>
</feature>
<comment type="caution">
    <text evidence="1">The sequence shown here is derived from an EMBL/GenBank/DDBJ whole genome shotgun (WGS) entry which is preliminary data.</text>
</comment>
<evidence type="ECO:0000313" key="2">
    <source>
        <dbReference type="Proteomes" id="UP000789366"/>
    </source>
</evidence>
<sequence length="58" mass="6405">KPSTKVLESNNLKKDNSIDNNQEATSEKNPNNTSIPNQNSLLIEVNHKDTDDQTPVAT</sequence>
<protein>
    <submittedName>
        <fullName evidence="1">6459_t:CDS:1</fullName>
    </submittedName>
</protein>
<organism evidence="1 2">
    <name type="scientific">Cetraspora pellucida</name>
    <dbReference type="NCBI Taxonomy" id="1433469"/>
    <lineage>
        <taxon>Eukaryota</taxon>
        <taxon>Fungi</taxon>
        <taxon>Fungi incertae sedis</taxon>
        <taxon>Mucoromycota</taxon>
        <taxon>Glomeromycotina</taxon>
        <taxon>Glomeromycetes</taxon>
        <taxon>Diversisporales</taxon>
        <taxon>Gigasporaceae</taxon>
        <taxon>Cetraspora</taxon>
    </lineage>
</organism>
<gene>
    <name evidence="1" type="ORF">SPELUC_LOCUS8029</name>
</gene>
<reference evidence="1" key="1">
    <citation type="submission" date="2021-06" db="EMBL/GenBank/DDBJ databases">
        <authorList>
            <person name="Kallberg Y."/>
            <person name="Tangrot J."/>
            <person name="Rosling A."/>
        </authorList>
    </citation>
    <scope>NUCLEOTIDE SEQUENCE</scope>
    <source>
        <strain evidence="1">28 12/20/2015</strain>
    </source>
</reference>
<name>A0ACA9N3E9_9GLOM</name>